<evidence type="ECO:0000256" key="8">
    <source>
        <dbReference type="ARBA" id="ARBA00023125"/>
    </source>
</evidence>
<evidence type="ECO:0000256" key="9">
    <source>
        <dbReference type="ARBA" id="ARBA00023204"/>
    </source>
</evidence>
<accession>A0A2A3U0V0</accession>
<dbReference type="GO" id="GO:0003690">
    <property type="term" value="F:double-stranded DNA binding"/>
    <property type="evidence" value="ECO:0007669"/>
    <property type="project" value="UniProtKB-UniRule"/>
</dbReference>
<keyword evidence="7 10" id="KW-0067">ATP-binding</keyword>
<dbReference type="EC" id="3.1.-.-" evidence="10"/>
<evidence type="ECO:0000256" key="7">
    <source>
        <dbReference type="ARBA" id="ARBA00022840"/>
    </source>
</evidence>
<organism evidence="13 14">
    <name type="scientific">Levilactobacillus brevis</name>
    <name type="common">Lactobacillus brevis</name>
    <dbReference type="NCBI Taxonomy" id="1580"/>
    <lineage>
        <taxon>Bacteria</taxon>
        <taxon>Bacillati</taxon>
        <taxon>Bacillota</taxon>
        <taxon>Bacilli</taxon>
        <taxon>Lactobacillales</taxon>
        <taxon>Lactobacillaceae</taxon>
        <taxon>Levilactobacillus</taxon>
    </lineage>
</organism>
<keyword evidence="3 10" id="KW-0227">DNA damage</keyword>
<keyword evidence="2 10" id="KW-0547">Nucleotide-binding</keyword>
<dbReference type="HAMAP" id="MF_01453">
    <property type="entry name" value="AddB_type2"/>
    <property type="match status" value="1"/>
</dbReference>
<comment type="caution">
    <text evidence="10">Lacks conserved residue(s) required for the propagation of feature annotation.</text>
</comment>
<comment type="cofactor">
    <cofactor evidence="10">
        <name>Mg(2+)</name>
        <dbReference type="ChEBI" id="CHEBI:18420"/>
    </cofactor>
</comment>
<dbReference type="InterPro" id="IPR027417">
    <property type="entry name" value="P-loop_NTPase"/>
</dbReference>
<keyword evidence="8 10" id="KW-0238">DNA-binding</keyword>
<dbReference type="Pfam" id="PF21445">
    <property type="entry name" value="ADDB_N"/>
    <property type="match status" value="1"/>
</dbReference>
<comment type="similarity">
    <text evidence="10">Belongs to the helicase family. AddB/RexB type 2 subfamily.</text>
</comment>
<feature type="domain" description="ATP-dependent helicase/deoxyribonuclease subunit B N-terminal" evidence="12">
    <location>
        <begin position="5"/>
        <end position="294"/>
    </location>
</feature>
<dbReference type="GO" id="GO:0008409">
    <property type="term" value="F:5'-3' exonuclease activity"/>
    <property type="evidence" value="ECO:0007669"/>
    <property type="project" value="UniProtKB-UniRule"/>
</dbReference>
<proteinExistence type="inferred from homology"/>
<dbReference type="GO" id="GO:0005524">
    <property type="term" value="F:ATP binding"/>
    <property type="evidence" value="ECO:0007669"/>
    <property type="project" value="UniProtKB-UniRule"/>
</dbReference>
<comment type="caution">
    <text evidence="13">The sequence shown here is derived from an EMBL/GenBank/DDBJ whole genome shotgun (WGS) entry which is preliminary data.</text>
</comment>
<evidence type="ECO:0000256" key="1">
    <source>
        <dbReference type="ARBA" id="ARBA00022722"/>
    </source>
</evidence>
<evidence type="ECO:0000259" key="12">
    <source>
        <dbReference type="Pfam" id="PF21445"/>
    </source>
</evidence>
<dbReference type="GO" id="GO:0000724">
    <property type="term" value="P:double-strand break repair via homologous recombination"/>
    <property type="evidence" value="ECO:0007669"/>
    <property type="project" value="UniProtKB-UniRule"/>
</dbReference>
<dbReference type="Pfam" id="PF12705">
    <property type="entry name" value="PDDEXK_1"/>
    <property type="match status" value="1"/>
</dbReference>
<dbReference type="SUPFAM" id="SSF52540">
    <property type="entry name" value="P-loop containing nucleoside triphosphate hydrolases"/>
    <property type="match status" value="1"/>
</dbReference>
<evidence type="ECO:0000313" key="14">
    <source>
        <dbReference type="Proteomes" id="UP000217918"/>
    </source>
</evidence>
<dbReference type="PANTHER" id="PTHR30591:SF1">
    <property type="entry name" value="RECBCD ENZYME SUBUNIT RECC"/>
    <property type="match status" value="1"/>
</dbReference>
<gene>
    <name evidence="10" type="primary">rexB</name>
    <name evidence="13" type="ORF">CNR29_13065</name>
</gene>
<evidence type="ECO:0000313" key="13">
    <source>
        <dbReference type="EMBL" id="PBQ24902.1"/>
    </source>
</evidence>
<keyword evidence="5 10" id="KW-0347">Helicase</keyword>
<dbReference type="RefSeq" id="WP_096110466.1">
    <property type="nucleotide sequence ID" value="NZ_NVYO01000001.1"/>
</dbReference>
<dbReference type="EMBL" id="NVYO01000001">
    <property type="protein sequence ID" value="PBQ24902.1"/>
    <property type="molecule type" value="Genomic_DNA"/>
</dbReference>
<dbReference type="Gene3D" id="3.40.50.300">
    <property type="entry name" value="P-loop containing nucleotide triphosphate hydrolases"/>
    <property type="match status" value="3"/>
</dbReference>
<protein>
    <recommendedName>
        <fullName evidence="10">ATP-dependent helicase/deoxyribonuclease subunit B</fullName>
        <ecNumber evidence="10">3.1.-.-</ecNumber>
    </recommendedName>
    <alternativeName>
        <fullName evidence="10">ATP-dependent helicase/nuclease subunit RexB</fullName>
    </alternativeName>
</protein>
<keyword evidence="1 10" id="KW-0540">Nuclease</keyword>
<evidence type="ECO:0000256" key="3">
    <source>
        <dbReference type="ARBA" id="ARBA00022763"/>
    </source>
</evidence>
<keyword evidence="6 10" id="KW-0269">Exonuclease</keyword>
<evidence type="ECO:0000256" key="4">
    <source>
        <dbReference type="ARBA" id="ARBA00022801"/>
    </source>
</evidence>
<dbReference type="GO" id="GO:0016817">
    <property type="term" value="F:hydrolase activity, acting on acid anhydrides"/>
    <property type="evidence" value="ECO:0007669"/>
    <property type="project" value="InterPro"/>
</dbReference>
<dbReference type="InterPro" id="IPR038726">
    <property type="entry name" value="PDDEXK_AddAB-type"/>
</dbReference>
<keyword evidence="9 10" id="KW-0234">DNA repair</keyword>
<evidence type="ECO:0000256" key="6">
    <source>
        <dbReference type="ARBA" id="ARBA00022839"/>
    </source>
</evidence>
<evidence type="ECO:0000256" key="2">
    <source>
        <dbReference type="ARBA" id="ARBA00022741"/>
    </source>
</evidence>
<evidence type="ECO:0000256" key="10">
    <source>
        <dbReference type="HAMAP-Rule" id="MF_01453"/>
    </source>
</evidence>
<comment type="miscellaneous">
    <text evidence="10">Despite having helicase-like domains, this subunit does not have helicase activity.</text>
</comment>
<dbReference type="PANTHER" id="PTHR30591">
    <property type="entry name" value="RECBCD ENZYME SUBUNIT RECC"/>
    <property type="match status" value="1"/>
</dbReference>
<dbReference type="GO" id="GO:0004386">
    <property type="term" value="F:helicase activity"/>
    <property type="evidence" value="ECO:0007669"/>
    <property type="project" value="UniProtKB-KW"/>
</dbReference>
<sequence>MSLQFILGSAGQDHRTPMVTALAQQVTAHPTDQSYYLVPNHIKFETEVDVLSALKEQIAPEQALFAQTQVQVFSFTRLAWFFMKNEPIYQLPRISPAGLNMLIYQIIQTHADELTIFRGEVDRPGFVSQLATQLAEFKVGQVTAADLMSAIEQLDTTNTDLQAKLHDLMIIYEAFETQMMGKFVENTDLLNQLATYLEQQVDLQHAHFYLEGFSQLSAQERQLVAILIQRSASVTVALNLDHGYPQKLPDKTTLFFQSAKLYQQLYMVAQANRVPVLIDQQAKTARVSADLQALDTYWQASQTLSPQPSAVEKPTHIQIVQAANRYVEVSRVATQIRQLVATGNYRYRDFLVLTRHLDAYQTVIDPIFQAQAVPYFDDADIRMADHPFVELLNALFDVQRRNYRYADVFRVLKSELLLPRDADGELMAVPAYRQALALTENFVLKNGLEGQHWWTQDKDWVYNRFAVGDGGVQTTRDDQISAQINRIRQFVKQTLPPFFARLKAAATYTEAAAVLYQFVTNAGVSERLIAWRDQAIAAGDLTKAGQPEQTWAAFCDILDEFHTILGDLPTVLPDFQALLQAGFAGAKFSQIPSTLDQVVISESGIVQANNRKITFIMGATADTMPDNQIPTTLLADNDRQDLSARLQQVDDGTYLRDDAATQLAGEPYLNYLAFMSGSERLIFSYPAMSDDARSGLQLSPYVARIKDYFGLSIDIAAASPVAENEAILPFVGTRRTTLRHLVQASHDSQLREVPLSRSWLYVLNLLRTDPTYGELTTKLLGSLSYRNVPTQLTPDIVTQLYGTKINTSISKLEEYYANPYAYFLKYGLNLQERDVFALSPASTGEFFHATLDGLMKLVNDQKLNLAALDDQQLREMTDEVMAKLLDTTENPQFAILESSHRMGYIRQQLMKTMRQMAKTLQEQSKRTKLRPKRTEVQFGLGDERGLAALSFDVGKRRQVTVRGRIDRLDAVQVKDKTYLGIVDYKSSEHKFSYQEAYYGRAMQMLTYLDAVKQNLPTLLDTPTAKDAELAGAVYLHLQNPILKAAEVLGEDPLTSLLKAEQYQGLLLDDPDLLTNLDTLFGTPDYSGSSLLFRGLRRTKTGKITSYGKLLVNPNELDLLLTHTERLIKRAATDIFDGRVDLAPFREQNRTALQYSPYKSVMQFDPLLKENNYRDLPSLNKDDVMARIAAEQEQEATDEHEI</sequence>
<comment type="function">
    <text evidence="10">The heterodimer acts as both an ATP-dependent DNA helicase and an ATP-dependent, dual-direction single-stranded exonuclease. Recognizes the chi site generating a DNA molecule suitable for the initiation of homologous recombination. This subunit has 5' -&gt; 3' nuclease activity but not helicase activity.</text>
</comment>
<evidence type="ECO:0000259" key="11">
    <source>
        <dbReference type="Pfam" id="PF12705"/>
    </source>
</evidence>
<name>A0A2A3U0V0_LEVBR</name>
<evidence type="ECO:0000256" key="5">
    <source>
        <dbReference type="ARBA" id="ARBA00022806"/>
    </source>
</evidence>
<dbReference type="Proteomes" id="UP000217918">
    <property type="component" value="Unassembled WGS sequence"/>
</dbReference>
<feature type="domain" description="PD-(D/E)XK endonuclease-like" evidence="11">
    <location>
        <begin position="807"/>
        <end position="1110"/>
    </location>
</feature>
<keyword evidence="4 10" id="KW-0378">Hydrolase</keyword>
<dbReference type="InterPro" id="IPR049035">
    <property type="entry name" value="ADDB_N"/>
</dbReference>
<dbReference type="InterPro" id="IPR014141">
    <property type="entry name" value="DNA_helicase_suRexB"/>
</dbReference>
<reference evidence="13 14" key="1">
    <citation type="submission" date="2017-09" db="EMBL/GenBank/DDBJ databases">
        <title>Genome sequence of Lactobacillus brevis D7.</title>
        <authorList>
            <person name="Kwon M.-S."/>
            <person name="Lim S.K."/>
            <person name="Choi H.-J."/>
        </authorList>
    </citation>
    <scope>NUCLEOTIDE SEQUENCE [LARGE SCALE GENOMIC DNA]</scope>
    <source>
        <strain evidence="13 14">D7</strain>
    </source>
</reference>
<comment type="subunit">
    <text evidence="10">Heterodimer of AddA and RexB.</text>
</comment>
<dbReference type="AlphaFoldDB" id="A0A2A3U0V0"/>